<dbReference type="InterPro" id="IPR011990">
    <property type="entry name" value="TPR-like_helical_dom_sf"/>
</dbReference>
<protein>
    <recommendedName>
        <fullName evidence="2">Peptidase C39-like domain-containing protein</fullName>
    </recommendedName>
</protein>
<evidence type="ECO:0000259" key="2">
    <source>
        <dbReference type="Pfam" id="PF13529"/>
    </source>
</evidence>
<dbReference type="AlphaFoldDB" id="A0A127F966"/>
<dbReference type="RefSeq" id="WP_066920089.1">
    <property type="nucleotide sequence ID" value="NZ_CP011971.1"/>
</dbReference>
<dbReference type="SUPFAM" id="SSF48452">
    <property type="entry name" value="TPR-like"/>
    <property type="match status" value="1"/>
</dbReference>
<dbReference type="OrthoDB" id="5611441at2"/>
<dbReference type="InterPro" id="IPR039563">
    <property type="entry name" value="Peptidase_C39_single_dom"/>
</dbReference>
<reference evidence="3 4" key="1">
    <citation type="submission" date="2015-06" db="EMBL/GenBank/DDBJ databases">
        <title>A Comprehensive Approach to Explore the Metabolic and Phylogenetic Diversity of Bacterial Steroid Degradation in the Environment: Testosterone as an Example.</title>
        <authorList>
            <person name="Yang F.-C."/>
            <person name="Chen Y.-L."/>
            <person name="Yu C.-P."/>
            <person name="Tang S.-L."/>
            <person name="Wang P.-H."/>
            <person name="Ismail W."/>
            <person name="Wang C.-H."/>
            <person name="Yang C.-Y."/>
            <person name="Chiang Y.-R."/>
        </authorList>
    </citation>
    <scope>NUCLEOTIDE SEQUENCE [LARGE SCALE GENOMIC DNA]</scope>
    <source>
        <strain evidence="3 4">DSM 18526</strain>
    </source>
</reference>
<keyword evidence="4" id="KW-1185">Reference proteome</keyword>
<dbReference type="Gene3D" id="3.90.70.10">
    <property type="entry name" value="Cysteine proteinases"/>
    <property type="match status" value="1"/>
</dbReference>
<dbReference type="KEGG" id="sdf:ACG33_07610"/>
<dbReference type="EMBL" id="CP011971">
    <property type="protein sequence ID" value="AMN46964.1"/>
    <property type="molecule type" value="Genomic_DNA"/>
</dbReference>
<dbReference type="Proteomes" id="UP000070250">
    <property type="component" value="Chromosome"/>
</dbReference>
<evidence type="ECO:0000313" key="4">
    <source>
        <dbReference type="Proteomes" id="UP000070250"/>
    </source>
</evidence>
<organism evidence="3 4">
    <name type="scientific">Steroidobacter denitrificans</name>
    <dbReference type="NCBI Taxonomy" id="465721"/>
    <lineage>
        <taxon>Bacteria</taxon>
        <taxon>Pseudomonadati</taxon>
        <taxon>Pseudomonadota</taxon>
        <taxon>Gammaproteobacteria</taxon>
        <taxon>Steroidobacterales</taxon>
        <taxon>Steroidobacteraceae</taxon>
        <taxon>Steroidobacter</taxon>
    </lineage>
</organism>
<dbReference type="Pfam" id="PF13529">
    <property type="entry name" value="Peptidase_C39_2"/>
    <property type="match status" value="1"/>
</dbReference>
<dbReference type="CDD" id="cd02549">
    <property type="entry name" value="Peptidase_C39A"/>
    <property type="match status" value="1"/>
</dbReference>
<dbReference type="NCBIfam" id="NF033920">
    <property type="entry name" value="C39_PA2778_fam"/>
    <property type="match status" value="1"/>
</dbReference>
<feature type="chain" id="PRO_5007448335" description="Peptidase C39-like domain-containing protein" evidence="1">
    <location>
        <begin position="22"/>
        <end position="324"/>
    </location>
</feature>
<dbReference type="STRING" id="465721.ACG33_07610"/>
<evidence type="ECO:0000313" key="3">
    <source>
        <dbReference type="EMBL" id="AMN46964.1"/>
    </source>
</evidence>
<evidence type="ECO:0000256" key="1">
    <source>
        <dbReference type="SAM" id="SignalP"/>
    </source>
</evidence>
<sequence>MRLLRHAASAWLVIAVLCGCALQPTKLTTANTSDLPAQVELAQVPFFAQQQYQCGPAALATVLQAAGVSVLPGDLVEDVYLPGRKGSLQLELLAATRRRDHVPYLLAESLPAVLEQVAVGRPVLVMQNLGLKVAPAWHFAVLVGYDLQARTLILRSGTTRRLVIGMDRFIKTWARAQSWGLIVLAPDQLPKNPDLERYLTAAAGLEAVGRLDAAAQAYASARAQWPHSVWPAVGLANISYRKGDLRSAEDGYVGALALDADNIVAHNNLAEILAGRGCFAAARVHIARAAALATGTTLESAVAATAQKVDTAASFVDDAACPQP</sequence>
<keyword evidence="1" id="KW-0732">Signal</keyword>
<dbReference type="Gene3D" id="1.25.40.10">
    <property type="entry name" value="Tetratricopeptide repeat domain"/>
    <property type="match status" value="1"/>
</dbReference>
<feature type="domain" description="Peptidase C39-like" evidence="2">
    <location>
        <begin position="43"/>
        <end position="153"/>
    </location>
</feature>
<dbReference type="PATRIC" id="fig|465721.4.peg.1616"/>
<gene>
    <name evidence="3" type="ORF">ACG33_07610</name>
</gene>
<dbReference type="PROSITE" id="PS51257">
    <property type="entry name" value="PROKAR_LIPOPROTEIN"/>
    <property type="match status" value="1"/>
</dbReference>
<dbReference type="InterPro" id="IPR039564">
    <property type="entry name" value="Peptidase_C39-like"/>
</dbReference>
<feature type="signal peptide" evidence="1">
    <location>
        <begin position="1"/>
        <end position="21"/>
    </location>
</feature>
<proteinExistence type="predicted"/>
<name>A0A127F966_STEDE</name>
<accession>A0A127F966</accession>